<feature type="domain" description="Catalase core" evidence="10">
    <location>
        <begin position="2"/>
        <end position="310"/>
    </location>
</feature>
<comment type="cofactor">
    <cofactor evidence="7">
        <name>heme</name>
        <dbReference type="ChEBI" id="CHEBI:30413"/>
    </cofactor>
</comment>
<keyword evidence="6 7" id="KW-0408">Iron</keyword>
<evidence type="ECO:0000313" key="11">
    <source>
        <dbReference type="EMBL" id="STQ86553.1"/>
    </source>
</evidence>
<dbReference type="STRING" id="216.LS73_00265"/>
<reference evidence="11 14" key="2">
    <citation type="submission" date="2018-06" db="EMBL/GenBank/DDBJ databases">
        <authorList>
            <consortium name="Pathogen Informatics"/>
            <person name="Doyle S."/>
        </authorList>
    </citation>
    <scope>NUCLEOTIDE SEQUENCE [LARGE SCALE GENOMIC DNA]</scope>
    <source>
        <strain evidence="11 14">NCTC12714</strain>
    </source>
</reference>
<evidence type="ECO:0000256" key="6">
    <source>
        <dbReference type="ARBA" id="ARBA00023004"/>
    </source>
</evidence>
<evidence type="ECO:0000256" key="1">
    <source>
        <dbReference type="ARBA" id="ARBA00005329"/>
    </source>
</evidence>
<dbReference type="PROSITE" id="PS51402">
    <property type="entry name" value="CATALASE_3"/>
    <property type="match status" value="1"/>
</dbReference>
<accession>A0A377PY91</accession>
<comment type="similarity">
    <text evidence="1 7">Belongs to the catalase family.</text>
</comment>
<keyword evidence="14" id="KW-1185">Reference proteome</keyword>
<dbReference type="SMART" id="SM01060">
    <property type="entry name" value="Catalase"/>
    <property type="match status" value="1"/>
</dbReference>
<dbReference type="GO" id="GO:0046872">
    <property type="term" value="F:metal ion binding"/>
    <property type="evidence" value="ECO:0007669"/>
    <property type="project" value="UniProtKB-KW"/>
</dbReference>
<dbReference type="InterPro" id="IPR024168">
    <property type="entry name" value="Catalase_SrpA-type_pred"/>
</dbReference>
<feature type="binding site" description="axial binding residue" evidence="9">
    <location>
        <position position="321"/>
    </location>
    <ligand>
        <name>heme</name>
        <dbReference type="ChEBI" id="CHEBI:30413"/>
    </ligand>
    <ligandPart>
        <name>Fe</name>
        <dbReference type="ChEBI" id="CHEBI:18248"/>
    </ligandPart>
</feature>
<dbReference type="Pfam" id="PF00199">
    <property type="entry name" value="Catalase"/>
    <property type="match status" value="1"/>
</dbReference>
<comment type="function">
    <text evidence="7">Has an organic peroxide-dependent peroxidase activity.</text>
</comment>
<dbReference type="PANTHER" id="PTHR11465:SF9">
    <property type="entry name" value="CATALASE"/>
    <property type="match status" value="1"/>
</dbReference>
<dbReference type="GO" id="GO:0020037">
    <property type="term" value="F:heme binding"/>
    <property type="evidence" value="ECO:0007669"/>
    <property type="project" value="InterPro"/>
</dbReference>
<keyword evidence="3 7" id="KW-0349">Heme</keyword>
<dbReference type="GO" id="GO:0042744">
    <property type="term" value="P:hydrogen peroxide catabolic process"/>
    <property type="evidence" value="ECO:0007669"/>
    <property type="project" value="TreeGrafter"/>
</dbReference>
<sequence>MLQLSSISKILVAGVFSLTLLKAHDMHKHEEYDAEKIADVFYALNGDSKDPHKKINHTKGFCTTGEFIPAKNITKKINIPLFAEKNIPIQVRYSLGGGNPKASDKSKPRGLAVKMEGKNDSWEIVAINTEINFAKNPEEFYNFFAMRVPKNGKVDSENIKKKTQEVESYRNFAKYLDGIGITGSVANTAYYSIHTFFIKDTKTNKLMPARFKIVPVSGVSYLSKDELAKKDDNFLESDFKSKVASKPIEYKLVFVYANEKDIIDDTTALWSGKHKEIEAGTLKVSKYDGMDCNRDVFMPNVLPNGMGEPKDPLFEVRNEIYSITFGRRQ</sequence>
<evidence type="ECO:0000256" key="7">
    <source>
        <dbReference type="PIRNR" id="PIRNR000296"/>
    </source>
</evidence>
<dbReference type="Proteomes" id="UP000029922">
    <property type="component" value="Unassembled WGS sequence"/>
</dbReference>
<dbReference type="EMBL" id="UGJE01000002">
    <property type="protein sequence ID" value="STQ86553.1"/>
    <property type="molecule type" value="Genomic_DNA"/>
</dbReference>
<dbReference type="PIRSF" id="PIRSF000296">
    <property type="entry name" value="SrpA"/>
    <property type="match status" value="1"/>
</dbReference>
<evidence type="ECO:0000313" key="13">
    <source>
        <dbReference type="Proteomes" id="UP000029922"/>
    </source>
</evidence>
<reference evidence="12 13" key="1">
    <citation type="journal article" date="2014" name="Genome Announc.">
        <title>Draft genome sequences of eight enterohepatic helicobacter species isolated from both laboratory and wild rodents.</title>
        <authorList>
            <person name="Sheh A."/>
            <person name="Shen Z."/>
            <person name="Fox J.G."/>
        </authorList>
    </citation>
    <scope>NUCLEOTIDE SEQUENCE [LARGE SCALE GENOMIC DNA]</scope>
    <source>
        <strain evidence="12 13">ST1</strain>
    </source>
</reference>
<keyword evidence="5 7" id="KW-0560">Oxidoreductase</keyword>
<dbReference type="Gene3D" id="2.40.180.10">
    <property type="entry name" value="Catalase core domain"/>
    <property type="match status" value="1"/>
</dbReference>
<keyword evidence="4 7" id="KW-0479">Metal-binding</keyword>
<dbReference type="GO" id="GO:0005737">
    <property type="term" value="C:cytoplasm"/>
    <property type="evidence" value="ECO:0007669"/>
    <property type="project" value="TreeGrafter"/>
</dbReference>
<dbReference type="EMBL" id="JRPD02000005">
    <property type="protein sequence ID" value="TLE00766.1"/>
    <property type="molecule type" value="Genomic_DNA"/>
</dbReference>
<dbReference type="AlphaFoldDB" id="A0A377PY91"/>
<dbReference type="Proteomes" id="UP000255139">
    <property type="component" value="Unassembled WGS sequence"/>
</dbReference>
<dbReference type="InterPro" id="IPR020835">
    <property type="entry name" value="Catalase_sf"/>
</dbReference>
<name>A0A377PY91_9HELI</name>
<evidence type="ECO:0000313" key="12">
    <source>
        <dbReference type="EMBL" id="TLE00766.1"/>
    </source>
</evidence>
<evidence type="ECO:0000256" key="3">
    <source>
        <dbReference type="ARBA" id="ARBA00022617"/>
    </source>
</evidence>
<dbReference type="RefSeq" id="WP_104692168.1">
    <property type="nucleotide sequence ID" value="NZ_FZML01000003.1"/>
</dbReference>
<proteinExistence type="inferred from homology"/>
<dbReference type="GO" id="GO:0042542">
    <property type="term" value="P:response to hydrogen peroxide"/>
    <property type="evidence" value="ECO:0007669"/>
    <property type="project" value="TreeGrafter"/>
</dbReference>
<dbReference type="EC" id="1.11.1.-" evidence="7"/>
<evidence type="ECO:0000256" key="4">
    <source>
        <dbReference type="ARBA" id="ARBA00022723"/>
    </source>
</evidence>
<dbReference type="GO" id="GO:0004096">
    <property type="term" value="F:catalase activity"/>
    <property type="evidence" value="ECO:0007669"/>
    <property type="project" value="InterPro"/>
</dbReference>
<evidence type="ECO:0000313" key="14">
    <source>
        <dbReference type="Proteomes" id="UP000255139"/>
    </source>
</evidence>
<protein>
    <recommendedName>
        <fullName evidence="7">Catalase-related peroxidase</fullName>
        <ecNumber evidence="7">1.11.1.-</ecNumber>
    </recommendedName>
</protein>
<evidence type="ECO:0000256" key="5">
    <source>
        <dbReference type="ARBA" id="ARBA00023002"/>
    </source>
</evidence>
<evidence type="ECO:0000259" key="10">
    <source>
        <dbReference type="SMART" id="SM01060"/>
    </source>
</evidence>
<dbReference type="InterPro" id="IPR011614">
    <property type="entry name" value="Catalase_core"/>
</dbReference>
<dbReference type="InterPro" id="IPR018028">
    <property type="entry name" value="Catalase"/>
</dbReference>
<evidence type="ECO:0000256" key="8">
    <source>
        <dbReference type="PIRSR" id="PIRSR000296-1"/>
    </source>
</evidence>
<organism evidence="11 14">
    <name type="scientific">Helicobacter muridarum</name>
    <dbReference type="NCBI Taxonomy" id="216"/>
    <lineage>
        <taxon>Bacteria</taxon>
        <taxon>Pseudomonadati</taxon>
        <taxon>Campylobacterota</taxon>
        <taxon>Epsilonproteobacteria</taxon>
        <taxon>Campylobacterales</taxon>
        <taxon>Helicobacteraceae</taxon>
        <taxon>Helicobacter</taxon>
    </lineage>
</organism>
<evidence type="ECO:0000256" key="9">
    <source>
        <dbReference type="PIRSR" id="PIRSR000296-2"/>
    </source>
</evidence>
<dbReference type="OrthoDB" id="255727at2"/>
<dbReference type="PANTHER" id="PTHR11465">
    <property type="entry name" value="CATALASE"/>
    <property type="match status" value="1"/>
</dbReference>
<keyword evidence="2 7" id="KW-0575">Peroxidase</keyword>
<gene>
    <name evidence="11" type="primary">srpA</name>
    <name evidence="12" type="ORF">LS73_003700</name>
    <name evidence="11" type="ORF">NCTC12714_01360</name>
</gene>
<evidence type="ECO:0000256" key="2">
    <source>
        <dbReference type="ARBA" id="ARBA00022559"/>
    </source>
</evidence>
<dbReference type="SUPFAM" id="SSF56634">
    <property type="entry name" value="Heme-dependent catalase-like"/>
    <property type="match status" value="1"/>
</dbReference>
<dbReference type="Gene3D" id="1.20.1280.120">
    <property type="match status" value="1"/>
</dbReference>
<feature type="active site" evidence="8">
    <location>
        <position position="57"/>
    </location>
</feature>